<reference evidence="3" key="1">
    <citation type="submission" date="2016-06" db="EMBL/GenBank/DDBJ databases">
        <title>Complete genome sequence of Actinoalloteichus fjordicus DSM 46855 (=ADI127-17), type strain of the new species Actinoalloteichus fjordicus.</title>
        <authorList>
            <person name="Ruckert C."/>
            <person name="Nouioui I."/>
            <person name="Willmese J."/>
            <person name="van Wezel G."/>
            <person name="Klenk H.-P."/>
            <person name="Kalinowski J."/>
            <person name="Zotchev S.B."/>
        </authorList>
    </citation>
    <scope>NUCLEOTIDE SEQUENCE [LARGE SCALE GENOMIC DNA]</scope>
    <source>
        <strain evidence="3">ADI127-7</strain>
    </source>
</reference>
<protein>
    <submittedName>
        <fullName evidence="2">Uncharacterized protein</fullName>
    </submittedName>
</protein>
<evidence type="ECO:0000256" key="1">
    <source>
        <dbReference type="SAM" id="MobiDB-lite"/>
    </source>
</evidence>
<dbReference type="KEGG" id="acad:UA74_26095"/>
<keyword evidence="3" id="KW-1185">Reference proteome</keyword>
<gene>
    <name evidence="2" type="ORF">UA74_26095</name>
</gene>
<feature type="compositionally biased region" description="Low complexity" evidence="1">
    <location>
        <begin position="233"/>
        <end position="249"/>
    </location>
</feature>
<dbReference type="Proteomes" id="UP000185511">
    <property type="component" value="Chromosome"/>
</dbReference>
<dbReference type="AlphaFoldDB" id="A0AAC9PU11"/>
<evidence type="ECO:0000313" key="3">
    <source>
        <dbReference type="Proteomes" id="UP000185511"/>
    </source>
</evidence>
<dbReference type="EMBL" id="CP016076">
    <property type="protein sequence ID" value="APU17224.1"/>
    <property type="molecule type" value="Genomic_DNA"/>
</dbReference>
<proteinExistence type="predicted"/>
<sequence>MGTVKRFLRRLWPARTESEAPLAQEPPAEGDAGRAAAEFWARWELLLPEVSAALGDGEPDRIENQLCASVVALHPDLHFSLERGHRAVYALVISAQGDTALRPYTDAWKAAAPSDDTIWEYHDSVPPVPDPNGVTVNLGEHRLPLAQVRVAALVDEEAGLVDVAVFHPLMSELADAAKAAMTFLPLDATLGERLAGDRLGRVETAEQEPSGAIGLLELRTLVEELDEALRPQAEASAEAAGPAAGEGQADSPESQPAPDAADATTGERTGDVGAAAQATEGADGSSTAGPVLDGLAPGDPVSGGADSAERTGGGTGIDDAGPADLAGGSATSEKDDPRS</sequence>
<accession>A0AAC9PU11</accession>
<evidence type="ECO:0000313" key="2">
    <source>
        <dbReference type="EMBL" id="APU17224.1"/>
    </source>
</evidence>
<feature type="region of interest" description="Disordered" evidence="1">
    <location>
        <begin position="233"/>
        <end position="339"/>
    </location>
</feature>
<organism evidence="2 3">
    <name type="scientific">Actinoalloteichus fjordicus</name>
    <dbReference type="NCBI Taxonomy" id="1612552"/>
    <lineage>
        <taxon>Bacteria</taxon>
        <taxon>Bacillati</taxon>
        <taxon>Actinomycetota</taxon>
        <taxon>Actinomycetes</taxon>
        <taxon>Pseudonocardiales</taxon>
        <taxon>Pseudonocardiaceae</taxon>
        <taxon>Actinoalloteichus</taxon>
    </lineage>
</organism>
<name>A0AAC9PU11_9PSEU</name>